<evidence type="ECO:0000256" key="1">
    <source>
        <dbReference type="ARBA" id="ARBA00022801"/>
    </source>
</evidence>
<organism evidence="4 5">
    <name type="scientific">Eubacterium maltosivorans</name>
    <dbReference type="NCBI Taxonomy" id="2041044"/>
    <lineage>
        <taxon>Bacteria</taxon>
        <taxon>Bacillati</taxon>
        <taxon>Bacillota</taxon>
        <taxon>Clostridia</taxon>
        <taxon>Eubacteriales</taxon>
        <taxon>Eubacteriaceae</taxon>
        <taxon>Eubacterium</taxon>
    </lineage>
</organism>
<dbReference type="GO" id="GO:0016787">
    <property type="term" value="F:hydrolase activity"/>
    <property type="evidence" value="ECO:0007669"/>
    <property type="project" value="UniProtKB-KW"/>
</dbReference>
<dbReference type="Proteomes" id="UP000218387">
    <property type="component" value="Chromosome"/>
</dbReference>
<evidence type="ECO:0000256" key="2">
    <source>
        <dbReference type="PIRSR" id="PIRSR605754-1"/>
    </source>
</evidence>
<keyword evidence="5" id="KW-1185">Reference proteome</keyword>
<evidence type="ECO:0000313" key="5">
    <source>
        <dbReference type="Proteomes" id="UP000218387"/>
    </source>
</evidence>
<feature type="active site" description="Acyl-thioester intermediate" evidence="2">
    <location>
        <position position="205"/>
    </location>
</feature>
<sequence length="271" mass="29349">MTIGIALTFLVGIFLFSYPYLASYLAEVNGSYTVESYREAVEQTGSAQIEAAWQEAVKYNDSLSGSPVRDPFVAGSGMVMQDNYNEVLNLYDSMGYIQIPKIGVELPIYHGTSEAVLQKGSGHLEGSSLPIGGEGTHSVLTGHSGLVHARIFTDLSEMAVGDMFFIHVLDRAAAYEVDRIQVVEPSDTQNLKRTPGEDYCTLITCTPYGINSHRLLVRGTRVECVPQAETEDQAPPGLTSEQRLLLAAAAITSVVVLTAMAVAVRKAKKKK</sequence>
<dbReference type="SUPFAM" id="SSF63817">
    <property type="entry name" value="Sortase"/>
    <property type="match status" value="1"/>
</dbReference>
<dbReference type="Pfam" id="PF04203">
    <property type="entry name" value="Sortase"/>
    <property type="match status" value="1"/>
</dbReference>
<keyword evidence="3" id="KW-0472">Membrane</keyword>
<dbReference type="CDD" id="cd05827">
    <property type="entry name" value="Sortase_C"/>
    <property type="match status" value="1"/>
</dbReference>
<dbReference type="NCBIfam" id="TIGR01076">
    <property type="entry name" value="sortase_fam"/>
    <property type="match status" value="1"/>
</dbReference>
<dbReference type="RefSeq" id="WP_096919240.1">
    <property type="nucleotide sequence ID" value="NZ_CP029487.1"/>
</dbReference>
<feature type="active site" description="Proton donor/acceptor" evidence="2">
    <location>
        <position position="143"/>
    </location>
</feature>
<evidence type="ECO:0000256" key="3">
    <source>
        <dbReference type="SAM" id="Phobius"/>
    </source>
</evidence>
<evidence type="ECO:0000313" key="4">
    <source>
        <dbReference type="EMBL" id="QCT73693.1"/>
    </source>
</evidence>
<dbReference type="InterPro" id="IPR042002">
    <property type="entry name" value="Sortase_C"/>
</dbReference>
<accession>A0A4P9CDI7</accession>
<keyword evidence="3" id="KW-1133">Transmembrane helix</keyword>
<dbReference type="AlphaFoldDB" id="A0A4P9CDI7"/>
<dbReference type="NCBIfam" id="NF033745">
    <property type="entry name" value="class_C_sortase"/>
    <property type="match status" value="1"/>
</dbReference>
<dbReference type="InterPro" id="IPR023365">
    <property type="entry name" value="Sortase_dom-sf"/>
</dbReference>
<dbReference type="KEGG" id="emt:CPZ25_018290"/>
<reference evidence="4 5" key="1">
    <citation type="submission" date="2018-05" db="EMBL/GenBank/DDBJ databases">
        <title>Genome comparison of Eubacterium sp.</title>
        <authorList>
            <person name="Feng Y."/>
            <person name="Sanchez-Andrea I."/>
            <person name="Stams A.J.M."/>
            <person name="De Vos W.M."/>
        </authorList>
    </citation>
    <scope>NUCLEOTIDE SEQUENCE [LARGE SCALE GENOMIC DNA]</scope>
    <source>
        <strain evidence="4 5">YI</strain>
    </source>
</reference>
<dbReference type="Gene3D" id="2.40.260.10">
    <property type="entry name" value="Sortase"/>
    <property type="match status" value="1"/>
</dbReference>
<proteinExistence type="predicted"/>
<name>A0A4P9CDI7_EUBML</name>
<protein>
    <submittedName>
        <fullName evidence="4">Class C sortase</fullName>
    </submittedName>
</protein>
<keyword evidence="3" id="KW-0812">Transmembrane</keyword>
<feature type="transmembrane region" description="Helical" evidence="3">
    <location>
        <begin position="244"/>
        <end position="264"/>
    </location>
</feature>
<gene>
    <name evidence="4" type="ORF">CPZ25_018290</name>
</gene>
<dbReference type="InterPro" id="IPR005754">
    <property type="entry name" value="Sortase"/>
</dbReference>
<dbReference type="EMBL" id="CP029487">
    <property type="protein sequence ID" value="QCT73693.1"/>
    <property type="molecule type" value="Genomic_DNA"/>
</dbReference>
<keyword evidence="1" id="KW-0378">Hydrolase</keyword>